<dbReference type="EMBL" id="AP024412">
    <property type="protein sequence ID" value="BCR36072.1"/>
    <property type="molecule type" value="Genomic_DNA"/>
</dbReference>
<comment type="catalytic activity">
    <reaction evidence="5">
        <text>O-phospho-L-tyrosyl-[protein] + H2O = L-tyrosyl-[protein] + phosphate</text>
        <dbReference type="Rhea" id="RHEA:10684"/>
        <dbReference type="Rhea" id="RHEA-COMP:10136"/>
        <dbReference type="Rhea" id="RHEA-COMP:20101"/>
        <dbReference type="ChEBI" id="CHEBI:15377"/>
        <dbReference type="ChEBI" id="CHEBI:43474"/>
        <dbReference type="ChEBI" id="CHEBI:46858"/>
        <dbReference type="ChEBI" id="CHEBI:61978"/>
        <dbReference type="EC" id="3.1.3.48"/>
    </reaction>
</comment>
<dbReference type="RefSeq" id="WP_176239535.1">
    <property type="nucleotide sequence ID" value="NZ_AP024412.1"/>
</dbReference>
<evidence type="ECO:0000256" key="5">
    <source>
        <dbReference type="ARBA" id="ARBA00051722"/>
    </source>
</evidence>
<evidence type="ECO:0000256" key="2">
    <source>
        <dbReference type="ARBA" id="ARBA00013064"/>
    </source>
</evidence>
<gene>
    <name evidence="6" type="ORF">MPAN_009650</name>
</gene>
<sequence length="227" mass="26313">MIDIHTHILPKVDDGSQDIETSLKMIEIEIMQGVTDIILTPHIQSRVTKASKEEQIIAFNSLKEAVKQSKLDINLYLAGEIHYRSHLNTNYDDYAFGKHKYILMEFPTRIETPIEDICFDLMHMGYQVIVAHTERYQYLSMEDIIKIRETGALIQTNASSILNLDKSVDKKTVKMMIKNNLIDVIATDTHNLDKRPPNLMQAKKHLSKYYDDKSLNLLFNRIELTTF</sequence>
<proteinExistence type="inferred from homology"/>
<dbReference type="EC" id="3.1.3.48" evidence="2"/>
<keyword evidence="4" id="KW-0904">Protein phosphatase</keyword>
<reference evidence="6" key="1">
    <citation type="submission" date="2021-01" db="EMBL/GenBank/DDBJ databases">
        <title>Draft genome sequence of Acholeplasmataceae bacterium strain Mahy22.</title>
        <authorList>
            <person name="Watanabe M."/>
            <person name="Kojima H."/>
            <person name="Fukui M."/>
        </authorList>
    </citation>
    <scope>NUCLEOTIDE SEQUENCE</scope>
    <source>
        <strain evidence="6">Mahy22</strain>
    </source>
</reference>
<evidence type="ECO:0000256" key="1">
    <source>
        <dbReference type="ARBA" id="ARBA00005750"/>
    </source>
</evidence>
<dbReference type="PIRSF" id="PIRSF016557">
    <property type="entry name" value="Caps_synth_CpsB"/>
    <property type="match status" value="1"/>
</dbReference>
<evidence type="ECO:0000313" key="7">
    <source>
        <dbReference type="Proteomes" id="UP000620133"/>
    </source>
</evidence>
<dbReference type="Proteomes" id="UP000620133">
    <property type="component" value="Chromosome"/>
</dbReference>
<dbReference type="PANTHER" id="PTHR39181">
    <property type="entry name" value="TYROSINE-PROTEIN PHOSPHATASE YWQE"/>
    <property type="match status" value="1"/>
</dbReference>
<organism evidence="6 7">
    <name type="scientific">Mariniplasma anaerobium</name>
    <dbReference type="NCBI Taxonomy" id="2735436"/>
    <lineage>
        <taxon>Bacteria</taxon>
        <taxon>Bacillati</taxon>
        <taxon>Mycoplasmatota</taxon>
        <taxon>Mollicutes</taxon>
        <taxon>Acholeplasmatales</taxon>
        <taxon>Acholeplasmataceae</taxon>
        <taxon>Mariniplasma</taxon>
    </lineage>
</organism>
<dbReference type="GO" id="GO:0030145">
    <property type="term" value="F:manganese ion binding"/>
    <property type="evidence" value="ECO:0007669"/>
    <property type="project" value="InterPro"/>
</dbReference>
<evidence type="ECO:0000313" key="6">
    <source>
        <dbReference type="EMBL" id="BCR36072.1"/>
    </source>
</evidence>
<dbReference type="SUPFAM" id="SSF89550">
    <property type="entry name" value="PHP domain-like"/>
    <property type="match status" value="1"/>
</dbReference>
<dbReference type="Gene3D" id="3.20.20.140">
    <property type="entry name" value="Metal-dependent hydrolases"/>
    <property type="match status" value="1"/>
</dbReference>
<dbReference type="AlphaFoldDB" id="A0A7U9TIR9"/>
<dbReference type="KEGG" id="manr:MPAN_009650"/>
<keyword evidence="7" id="KW-1185">Reference proteome</keyword>
<name>A0A7U9TIR9_9MOLU</name>
<evidence type="ECO:0000256" key="4">
    <source>
        <dbReference type="ARBA" id="ARBA00022912"/>
    </source>
</evidence>
<dbReference type="PANTHER" id="PTHR39181:SF1">
    <property type="entry name" value="TYROSINE-PROTEIN PHOSPHATASE YWQE"/>
    <property type="match status" value="1"/>
</dbReference>
<dbReference type="GO" id="GO:0004725">
    <property type="term" value="F:protein tyrosine phosphatase activity"/>
    <property type="evidence" value="ECO:0007669"/>
    <property type="project" value="UniProtKB-EC"/>
</dbReference>
<comment type="similarity">
    <text evidence="1">Belongs to the metallo-dependent hydrolases superfamily. CpsB/CapC family.</text>
</comment>
<evidence type="ECO:0000256" key="3">
    <source>
        <dbReference type="ARBA" id="ARBA00022801"/>
    </source>
</evidence>
<dbReference type="InterPro" id="IPR016195">
    <property type="entry name" value="Pol/histidinol_Pase-like"/>
</dbReference>
<keyword evidence="3" id="KW-0378">Hydrolase</keyword>
<dbReference type="InterPro" id="IPR016667">
    <property type="entry name" value="Caps_polysacc_synth_CpsB/CapC"/>
</dbReference>
<dbReference type="Pfam" id="PF19567">
    <property type="entry name" value="CpsB_CapC"/>
    <property type="match status" value="1"/>
</dbReference>
<accession>A0A7U9TIR9</accession>
<protein>
    <recommendedName>
        <fullName evidence="2">protein-tyrosine-phosphatase</fullName>
        <ecNumber evidence="2">3.1.3.48</ecNumber>
    </recommendedName>
</protein>